<evidence type="ECO:0000256" key="1">
    <source>
        <dbReference type="ARBA" id="ARBA00008792"/>
    </source>
</evidence>
<dbReference type="SMART" id="SM00487">
    <property type="entry name" value="DEXDc"/>
    <property type="match status" value="1"/>
</dbReference>
<gene>
    <name evidence="8" type="ORF">BCR44DRAFT_1509703</name>
</gene>
<organism evidence="8 9">
    <name type="scientific">Catenaria anguillulae PL171</name>
    <dbReference type="NCBI Taxonomy" id="765915"/>
    <lineage>
        <taxon>Eukaryota</taxon>
        <taxon>Fungi</taxon>
        <taxon>Fungi incertae sedis</taxon>
        <taxon>Blastocladiomycota</taxon>
        <taxon>Blastocladiomycetes</taxon>
        <taxon>Blastocladiales</taxon>
        <taxon>Catenariaceae</taxon>
        <taxon>Catenaria</taxon>
    </lineage>
</organism>
<keyword evidence="5" id="KW-0067">ATP-binding</keyword>
<dbReference type="STRING" id="765915.A0A1Y2I2M9"/>
<dbReference type="Proteomes" id="UP000193411">
    <property type="component" value="Unassembled WGS sequence"/>
</dbReference>
<dbReference type="InterPro" id="IPR042035">
    <property type="entry name" value="DEAH_win-hel_dom"/>
</dbReference>
<dbReference type="SMART" id="SM00847">
    <property type="entry name" value="HA2"/>
    <property type="match status" value="1"/>
</dbReference>
<evidence type="ECO:0000259" key="7">
    <source>
        <dbReference type="PROSITE" id="PS51192"/>
    </source>
</evidence>
<accession>A0A1Y2I2M9</accession>
<dbReference type="PROSITE" id="PS00690">
    <property type="entry name" value="DEAH_ATP_HELICASE"/>
    <property type="match status" value="1"/>
</dbReference>
<keyword evidence="3 8" id="KW-0378">Hydrolase</keyword>
<feature type="compositionally biased region" description="Basic and acidic residues" evidence="6">
    <location>
        <begin position="695"/>
        <end position="706"/>
    </location>
</feature>
<dbReference type="PANTHER" id="PTHR18934">
    <property type="entry name" value="ATP-DEPENDENT RNA HELICASE"/>
    <property type="match status" value="1"/>
</dbReference>
<name>A0A1Y2I2M9_9FUNG</name>
<dbReference type="InterPro" id="IPR007502">
    <property type="entry name" value="Helicase-assoc_dom"/>
</dbReference>
<dbReference type="Gene3D" id="1.20.120.1080">
    <property type="match status" value="1"/>
</dbReference>
<reference evidence="8 9" key="1">
    <citation type="submission" date="2016-07" db="EMBL/GenBank/DDBJ databases">
        <title>Pervasive Adenine N6-methylation of Active Genes in Fungi.</title>
        <authorList>
            <consortium name="DOE Joint Genome Institute"/>
            <person name="Mondo S.J."/>
            <person name="Dannebaum R.O."/>
            <person name="Kuo R.C."/>
            <person name="Labutti K."/>
            <person name="Haridas S."/>
            <person name="Kuo A."/>
            <person name="Salamov A."/>
            <person name="Ahrendt S.R."/>
            <person name="Lipzen A."/>
            <person name="Sullivan W."/>
            <person name="Andreopoulos W.B."/>
            <person name="Clum A."/>
            <person name="Lindquist E."/>
            <person name="Daum C."/>
            <person name="Ramamoorthy G.K."/>
            <person name="Gryganskyi A."/>
            <person name="Culley D."/>
            <person name="Magnuson J.K."/>
            <person name="James T.Y."/>
            <person name="O'Malley M.A."/>
            <person name="Stajich J.E."/>
            <person name="Spatafora J.W."/>
            <person name="Visel A."/>
            <person name="Grigoriev I.V."/>
        </authorList>
    </citation>
    <scope>NUCLEOTIDE SEQUENCE [LARGE SCALE GENOMIC DNA]</scope>
    <source>
        <strain evidence="8 9">PL171</strain>
    </source>
</reference>
<evidence type="ECO:0000256" key="3">
    <source>
        <dbReference type="ARBA" id="ARBA00022801"/>
    </source>
</evidence>
<dbReference type="PANTHER" id="PTHR18934:SF99">
    <property type="entry name" value="ATP-DEPENDENT RNA HELICASE DHX37-RELATED"/>
    <property type="match status" value="1"/>
</dbReference>
<evidence type="ECO:0000256" key="4">
    <source>
        <dbReference type="ARBA" id="ARBA00022806"/>
    </source>
</evidence>
<evidence type="ECO:0000256" key="6">
    <source>
        <dbReference type="SAM" id="MobiDB-lite"/>
    </source>
</evidence>
<evidence type="ECO:0000313" key="8">
    <source>
        <dbReference type="EMBL" id="ORZ40474.1"/>
    </source>
</evidence>
<dbReference type="FunFam" id="3.40.50.300:FF:001922">
    <property type="entry name" value="DEAH (Asp-Glu-Ala-His) box polypeptide 29"/>
    <property type="match status" value="1"/>
</dbReference>
<dbReference type="GO" id="GO:0016787">
    <property type="term" value="F:hydrolase activity"/>
    <property type="evidence" value="ECO:0007669"/>
    <property type="project" value="UniProtKB-KW"/>
</dbReference>
<dbReference type="GO" id="GO:0003723">
    <property type="term" value="F:RNA binding"/>
    <property type="evidence" value="ECO:0007669"/>
    <property type="project" value="TreeGrafter"/>
</dbReference>
<proteinExistence type="inferred from homology"/>
<dbReference type="Gene3D" id="3.40.50.300">
    <property type="entry name" value="P-loop containing nucleotide triphosphate hydrolases"/>
    <property type="match status" value="3"/>
</dbReference>
<feature type="region of interest" description="Disordered" evidence="6">
    <location>
        <begin position="671"/>
        <end position="713"/>
    </location>
</feature>
<protein>
    <submittedName>
        <fullName evidence="8">p-loop containing nucleoside triphosphate hydrolase protein</fullName>
    </submittedName>
</protein>
<evidence type="ECO:0000256" key="2">
    <source>
        <dbReference type="ARBA" id="ARBA00022741"/>
    </source>
</evidence>
<evidence type="ECO:0000256" key="5">
    <source>
        <dbReference type="ARBA" id="ARBA00022840"/>
    </source>
</evidence>
<feature type="domain" description="Helicase ATP-binding" evidence="7">
    <location>
        <begin position="100"/>
        <end position="252"/>
    </location>
</feature>
<dbReference type="CDD" id="cd17917">
    <property type="entry name" value="DEXHc_RHA-like"/>
    <property type="match status" value="1"/>
</dbReference>
<dbReference type="InterPro" id="IPR027417">
    <property type="entry name" value="P-loop_NTPase"/>
</dbReference>
<dbReference type="Pfam" id="PF21010">
    <property type="entry name" value="HA2_C"/>
    <property type="match status" value="1"/>
</dbReference>
<comment type="similarity">
    <text evidence="1">Belongs to the DEAD box helicase family. DEAH subfamily.</text>
</comment>
<dbReference type="EMBL" id="MCFL01000003">
    <property type="protein sequence ID" value="ORZ40474.1"/>
    <property type="molecule type" value="Genomic_DNA"/>
</dbReference>
<dbReference type="GO" id="GO:1990904">
    <property type="term" value="C:ribonucleoprotein complex"/>
    <property type="evidence" value="ECO:0007669"/>
    <property type="project" value="UniProtKB-ARBA"/>
</dbReference>
<dbReference type="SUPFAM" id="SSF52540">
    <property type="entry name" value="P-loop containing nucleoside triphosphate hydrolases"/>
    <property type="match status" value="1"/>
</dbReference>
<comment type="caution">
    <text evidence="8">The sequence shown here is derived from an EMBL/GenBank/DDBJ whole genome shotgun (WGS) entry which is preliminary data.</text>
</comment>
<dbReference type="OrthoDB" id="10253254at2759"/>
<keyword evidence="2" id="KW-0547">Nucleotide-binding</keyword>
<evidence type="ECO:0000313" key="9">
    <source>
        <dbReference type="Proteomes" id="UP000193411"/>
    </source>
</evidence>
<dbReference type="InterPro" id="IPR014001">
    <property type="entry name" value="Helicase_ATP-bd"/>
</dbReference>
<dbReference type="AlphaFoldDB" id="A0A1Y2I2M9"/>
<keyword evidence="9" id="KW-1185">Reference proteome</keyword>
<dbReference type="InterPro" id="IPR002464">
    <property type="entry name" value="DNA/RNA_helicase_DEAH_CS"/>
</dbReference>
<keyword evidence="4" id="KW-0347">Helicase</keyword>
<dbReference type="GO" id="GO:0005524">
    <property type="term" value="F:ATP binding"/>
    <property type="evidence" value="ECO:0007669"/>
    <property type="project" value="UniProtKB-KW"/>
</dbReference>
<dbReference type="PROSITE" id="PS51192">
    <property type="entry name" value="HELICASE_ATP_BIND_1"/>
    <property type="match status" value="1"/>
</dbReference>
<dbReference type="Gene3D" id="1.10.10.2130">
    <property type="entry name" value="DEAH helicase family, winged-helix domain"/>
    <property type="match status" value="1"/>
</dbReference>
<sequence length="713" mass="79993">MQRNQQSATSSDSRDDRPSLSASYSSLQNGSSTHHKCRNRESKSPPSRGTDAHRPPSPTAANASTANDLPIAAFRHELVTAINTHSLLVVLAKLGLEKQPNPAIHLGRRPTARIVVTQPRRIAAISNARRVAHELSTHDHHGRSHDARNGDVGRTVGYAIRFENVTSEATRVRYVTDGVLLKEIIDDPELSAYSHVVIDEAHERTVGTDILLGLLKRCIAKRPGIKVLIMSATLDVEKFSDFFGQCPIFQIPGRPYPVEIMFARDLSLSSLRTSYVDRAIDTVMHIHAHERAGDILVFLCGSSEIERAVAETMRRTIEQRAVFEPLERGVRKVVYATNIAQTSITIPEIYTPSTAGKAYRLYTHAAFEHEFADETTPEIQRTSLIDTILCLKETGIDDVLRFDFLDPPDPQLVKLAHMPLAPGLARAVWAGVNEYACAREMVVVAAMLSVEQVWVEPRLRRGRDEDEETMREVKKRWRQLAHPAGDHLSYLNVFFAWKASGYSREWCKENSIHYRSMQQARNIRSQLDHLLFDTWNLPYSSCTNGNTNSLDPVPVLRSLCSAYFPNLAKKQPHRPYFYQYAANATLAGSASGTSVGASTTSDSSLLALGLQPTCVLNDYVSEGGSSRKGEVEWVIYHDMVYTTRANIRHVSKIWNWEWVEPYLERLSSANEAKLSGQGEQAEDHEEDPARKKKREREAAIAAAKERAMKRRKV</sequence>
<feature type="region of interest" description="Disordered" evidence="6">
    <location>
        <begin position="1"/>
        <end position="64"/>
    </location>
</feature>
<dbReference type="GO" id="GO:0004386">
    <property type="term" value="F:helicase activity"/>
    <property type="evidence" value="ECO:0007669"/>
    <property type="project" value="UniProtKB-KW"/>
</dbReference>